<evidence type="ECO:0000256" key="4">
    <source>
        <dbReference type="ARBA" id="ARBA00022989"/>
    </source>
</evidence>
<evidence type="ECO:0000256" key="6">
    <source>
        <dbReference type="SAM" id="MobiDB-lite"/>
    </source>
</evidence>
<name>A0ABV9CPH7_9ACTN</name>
<dbReference type="InterPro" id="IPR050833">
    <property type="entry name" value="Poly_Biosynth_Transport"/>
</dbReference>
<keyword evidence="3 7" id="KW-0812">Transmembrane</keyword>
<accession>A0ABV9CPH7</accession>
<evidence type="ECO:0000256" key="7">
    <source>
        <dbReference type="SAM" id="Phobius"/>
    </source>
</evidence>
<feature type="transmembrane region" description="Helical" evidence="7">
    <location>
        <begin position="29"/>
        <end position="49"/>
    </location>
</feature>
<dbReference type="InterPro" id="IPR006311">
    <property type="entry name" value="TAT_signal"/>
</dbReference>
<dbReference type="PANTHER" id="PTHR30250:SF27">
    <property type="entry name" value="POLYSACCHARIDE BIOSYNTHESIS PROTEIN"/>
    <property type="match status" value="1"/>
</dbReference>
<dbReference type="EMBL" id="JBHSFP010000021">
    <property type="protein sequence ID" value="MFC4534248.1"/>
    <property type="molecule type" value="Genomic_DNA"/>
</dbReference>
<comment type="subcellular location">
    <subcellularLocation>
        <location evidence="1">Cell membrane</location>
        <topology evidence="1">Multi-pass membrane protein</topology>
    </subcellularLocation>
</comment>
<feature type="region of interest" description="Disordered" evidence="6">
    <location>
        <begin position="91"/>
        <end position="155"/>
    </location>
</feature>
<gene>
    <name evidence="8" type="ORF">ACFO60_26110</name>
</gene>
<evidence type="ECO:0000256" key="5">
    <source>
        <dbReference type="ARBA" id="ARBA00023136"/>
    </source>
</evidence>
<feature type="transmembrane region" description="Helical" evidence="7">
    <location>
        <begin position="179"/>
        <end position="199"/>
    </location>
</feature>
<dbReference type="PROSITE" id="PS51318">
    <property type="entry name" value="TAT"/>
    <property type="match status" value="1"/>
</dbReference>
<dbReference type="PANTHER" id="PTHR30250">
    <property type="entry name" value="PST FAMILY PREDICTED COLANIC ACID TRANSPORTER"/>
    <property type="match status" value="1"/>
</dbReference>
<feature type="transmembrane region" description="Helical" evidence="7">
    <location>
        <begin position="247"/>
        <end position="269"/>
    </location>
</feature>
<feature type="transmembrane region" description="Helical" evidence="7">
    <location>
        <begin position="465"/>
        <end position="485"/>
    </location>
</feature>
<evidence type="ECO:0000313" key="9">
    <source>
        <dbReference type="Proteomes" id="UP001596004"/>
    </source>
</evidence>
<keyword evidence="4 7" id="KW-1133">Transmembrane helix</keyword>
<feature type="transmembrane region" description="Helical" evidence="7">
    <location>
        <begin position="526"/>
        <end position="546"/>
    </location>
</feature>
<evidence type="ECO:0000256" key="3">
    <source>
        <dbReference type="ARBA" id="ARBA00022692"/>
    </source>
</evidence>
<feature type="compositionally biased region" description="Basic and acidic residues" evidence="6">
    <location>
        <begin position="121"/>
        <end position="130"/>
    </location>
</feature>
<keyword evidence="5 7" id="KW-0472">Membrane</keyword>
<feature type="transmembrane region" description="Helical" evidence="7">
    <location>
        <begin position="281"/>
        <end position="303"/>
    </location>
</feature>
<reference evidence="9" key="1">
    <citation type="journal article" date="2019" name="Int. J. Syst. Evol. Microbiol.">
        <title>The Global Catalogue of Microorganisms (GCM) 10K type strain sequencing project: providing services to taxonomists for standard genome sequencing and annotation.</title>
        <authorList>
            <consortium name="The Broad Institute Genomics Platform"/>
            <consortium name="The Broad Institute Genome Sequencing Center for Infectious Disease"/>
            <person name="Wu L."/>
            <person name="Ma J."/>
        </authorList>
    </citation>
    <scope>NUCLEOTIDE SEQUENCE [LARGE SCALE GENOMIC DNA]</scope>
    <source>
        <strain evidence="9">CGMCC 4.7132</strain>
    </source>
</reference>
<feature type="transmembrane region" description="Helical" evidence="7">
    <location>
        <begin position="497"/>
        <end position="519"/>
    </location>
</feature>
<keyword evidence="9" id="KW-1185">Reference proteome</keyword>
<sequence>MAPLTPEPFPSPTCTGAAGGRRSLLKGGAAGLAGAAVSAGSQFLIVVAVTRGFDARTAGAFFTATTLCLMVAGILRLDCGNGLIYFLAGSTTPDRHPTPDQPTTPTPNTKVTSEIPTEPDTTARHTDHHTTSPHTKVGAIPAAPGTTGRHTDHDTTSGYIEVAGGIRATRGTPFGHLKVALPPVVVLSLVTAALVTLYADPLAAVLTHSASATIASTPPAAGPGAATLYGAAAPAAGGTGADPTVPLLASALRTLALALPVIVVADILVSATRGFGAMRPTALLSGVLQPGLQLLCVGAVVLINATGAPAAVDPVVLINATGAPAATAGAIARPLVSASWTGSVLAAAWAAPALPVLVLSALWLRRRSPSGPHVPGTARAFWRYTAPRALGGAAQAVFQRLDIVIVAVLAGPAQAAVYTAATRFKVIGQLVNQGFAQAVQPRLVRALAEGDLPLARRLYQMTTMWLVLLTWPIWLGYAVLAPWLLRAFGDGYPDGAAVAVVLAATMMLATACGMADVVLIAAGHTAASMAGILSAIAVTVALDVVLVPSHGALGAALGWSGGMLVKNLAPLLKIVRRYGLRPFGADSLPSLRVWRPEEAT</sequence>
<evidence type="ECO:0000313" key="8">
    <source>
        <dbReference type="EMBL" id="MFC4534248.1"/>
    </source>
</evidence>
<feature type="transmembrane region" description="Helical" evidence="7">
    <location>
        <begin position="344"/>
        <end position="364"/>
    </location>
</feature>
<protein>
    <submittedName>
        <fullName evidence="8">Lipopolysaccharide biosynthesis protein</fullName>
    </submittedName>
</protein>
<evidence type="ECO:0000256" key="1">
    <source>
        <dbReference type="ARBA" id="ARBA00004651"/>
    </source>
</evidence>
<comment type="caution">
    <text evidence="8">The sequence shown here is derived from an EMBL/GenBank/DDBJ whole genome shotgun (WGS) entry which is preliminary data.</text>
</comment>
<organism evidence="8 9">
    <name type="scientific">Sphaerisporangium dianthi</name>
    <dbReference type="NCBI Taxonomy" id="1436120"/>
    <lineage>
        <taxon>Bacteria</taxon>
        <taxon>Bacillati</taxon>
        <taxon>Actinomycetota</taxon>
        <taxon>Actinomycetes</taxon>
        <taxon>Streptosporangiales</taxon>
        <taxon>Streptosporangiaceae</taxon>
        <taxon>Sphaerisporangium</taxon>
    </lineage>
</organism>
<keyword evidence="2" id="KW-1003">Cell membrane</keyword>
<evidence type="ECO:0000256" key="2">
    <source>
        <dbReference type="ARBA" id="ARBA00022475"/>
    </source>
</evidence>
<dbReference type="RefSeq" id="WP_380844516.1">
    <property type="nucleotide sequence ID" value="NZ_JBHSFP010000021.1"/>
</dbReference>
<dbReference type="Proteomes" id="UP001596004">
    <property type="component" value="Unassembled WGS sequence"/>
</dbReference>
<proteinExistence type="predicted"/>